<protein>
    <recommendedName>
        <fullName evidence="1">Endonuclease/exonuclease/phosphatase domain-containing protein</fullName>
    </recommendedName>
</protein>
<evidence type="ECO:0000313" key="3">
    <source>
        <dbReference type="Proteomes" id="UP001162131"/>
    </source>
</evidence>
<dbReference type="GO" id="GO:0006506">
    <property type="term" value="P:GPI anchor biosynthetic process"/>
    <property type="evidence" value="ECO:0007669"/>
    <property type="project" value="TreeGrafter"/>
</dbReference>
<name>A0AAU9J5H9_9CILI</name>
<proteinExistence type="predicted"/>
<dbReference type="EMBL" id="CAJZBQ010000022">
    <property type="protein sequence ID" value="CAG9319212.1"/>
    <property type="molecule type" value="Genomic_DNA"/>
</dbReference>
<dbReference type="PANTHER" id="PTHR14859">
    <property type="entry name" value="CALCOFLUOR WHITE HYPERSENSITIVE PROTEIN PRECURSOR"/>
    <property type="match status" value="1"/>
</dbReference>
<dbReference type="GO" id="GO:0005783">
    <property type="term" value="C:endoplasmic reticulum"/>
    <property type="evidence" value="ECO:0007669"/>
    <property type="project" value="TreeGrafter"/>
</dbReference>
<dbReference type="Proteomes" id="UP001162131">
    <property type="component" value="Unassembled WGS sequence"/>
</dbReference>
<evidence type="ECO:0000259" key="1">
    <source>
        <dbReference type="Pfam" id="PF03372"/>
    </source>
</evidence>
<dbReference type="InterPro" id="IPR036691">
    <property type="entry name" value="Endo/exonu/phosph_ase_sf"/>
</dbReference>
<comment type="caution">
    <text evidence="2">The sequence shown here is derived from an EMBL/GenBank/DDBJ whole genome shotgun (WGS) entry which is preliminary data.</text>
</comment>
<dbReference type="Pfam" id="PF03372">
    <property type="entry name" value="Exo_endo_phos"/>
    <property type="match status" value="1"/>
</dbReference>
<keyword evidence="3" id="KW-1185">Reference proteome</keyword>
<reference evidence="2" key="1">
    <citation type="submission" date="2021-09" db="EMBL/GenBank/DDBJ databases">
        <authorList>
            <consortium name="AG Swart"/>
            <person name="Singh M."/>
            <person name="Singh A."/>
            <person name="Seah K."/>
            <person name="Emmerich C."/>
        </authorList>
    </citation>
    <scope>NUCLEOTIDE SEQUENCE</scope>
    <source>
        <strain evidence="2">ATCC30299</strain>
    </source>
</reference>
<evidence type="ECO:0000313" key="2">
    <source>
        <dbReference type="EMBL" id="CAG9319212.1"/>
    </source>
</evidence>
<dbReference type="AlphaFoldDB" id="A0AAU9J5H9"/>
<feature type="domain" description="Endonuclease/exonuclease/phosphatase" evidence="1">
    <location>
        <begin position="90"/>
        <end position="196"/>
    </location>
</feature>
<dbReference type="GO" id="GO:0003824">
    <property type="term" value="F:catalytic activity"/>
    <property type="evidence" value="ECO:0007669"/>
    <property type="project" value="InterPro"/>
</dbReference>
<accession>A0AAU9J5H9</accession>
<dbReference type="PANTHER" id="PTHR14859:SF1">
    <property type="entry name" value="PGAP2-INTERACTING PROTEIN"/>
    <property type="match status" value="1"/>
</dbReference>
<dbReference type="GO" id="GO:0016020">
    <property type="term" value="C:membrane"/>
    <property type="evidence" value="ECO:0007669"/>
    <property type="project" value="GOC"/>
</dbReference>
<dbReference type="InterPro" id="IPR005135">
    <property type="entry name" value="Endo/exonuclease/phosphatase"/>
</dbReference>
<organism evidence="2 3">
    <name type="scientific">Blepharisma stoltei</name>
    <dbReference type="NCBI Taxonomy" id="1481888"/>
    <lineage>
        <taxon>Eukaryota</taxon>
        <taxon>Sar</taxon>
        <taxon>Alveolata</taxon>
        <taxon>Ciliophora</taxon>
        <taxon>Postciliodesmatophora</taxon>
        <taxon>Heterotrichea</taxon>
        <taxon>Heterotrichida</taxon>
        <taxon>Blepharismidae</taxon>
        <taxon>Blepharisma</taxon>
    </lineage>
</organism>
<gene>
    <name evidence="2" type="ORF">BSTOLATCC_MIC23421</name>
</gene>
<dbReference type="SUPFAM" id="SSF56219">
    <property type="entry name" value="DNase I-like"/>
    <property type="match status" value="1"/>
</dbReference>
<dbReference type="Gene3D" id="3.60.10.10">
    <property type="entry name" value="Endonuclease/exonuclease/phosphatase"/>
    <property type="match status" value="1"/>
</dbReference>
<sequence>MDTQLPLKVILESRTYLIYNFRSFTYSELYSSIADLLCDSEPTFDIMIPNPTKWILISDNDGFASYIQYSVSPIIYIVYPHTPCLIRVQTYNLSTNTKQSKWRMRVHMIAQQIKEISADIIALQDVSSKSHSRSAKNIEKTGKNKKKTVKTCDTLKDLMELLPEYSYSYWHISHRRHNGDTEGIAIISRFPIIETKSIKLAKYPKSVHNDSCLKVIIDHPKRKLSIYNAQLASDSKYQAHQAYEIYSFMNSEESPFLMQVLLADTNIKDNFSLPADFLEGKFPVNSAIGNLKDAWKFSHVKSEGYTFPSWHPLHRYDRIYYRNIEDPPICEVAGYAENSHMYASEHCSVYADFIVAIE</sequence>
<dbReference type="InterPro" id="IPR051916">
    <property type="entry name" value="GPI-anchor_lipid_remodeler"/>
</dbReference>